<evidence type="ECO:0000256" key="3">
    <source>
        <dbReference type="ARBA" id="ARBA00022553"/>
    </source>
</evidence>
<dbReference type="SMART" id="SM00086">
    <property type="entry name" value="PAC"/>
    <property type="match status" value="4"/>
</dbReference>
<dbReference type="Pfam" id="PF00512">
    <property type="entry name" value="HisKA"/>
    <property type="match status" value="1"/>
</dbReference>
<feature type="domain" description="Histidine kinase" evidence="7">
    <location>
        <begin position="683"/>
        <end position="911"/>
    </location>
</feature>
<dbReference type="SMART" id="SM00091">
    <property type="entry name" value="PAS"/>
    <property type="match status" value="5"/>
</dbReference>
<keyword evidence="4" id="KW-0808">Transferase</keyword>
<dbReference type="AlphaFoldDB" id="A0A1M5AUW8"/>
<keyword evidence="5" id="KW-0418">Kinase</keyword>
<dbReference type="InterPro" id="IPR036890">
    <property type="entry name" value="HATPase_C_sf"/>
</dbReference>
<keyword evidence="11" id="KW-1185">Reference proteome</keyword>
<name>A0A1M5AUW8_9BACT</name>
<dbReference type="InterPro" id="IPR052162">
    <property type="entry name" value="Sensor_kinase/Photoreceptor"/>
</dbReference>
<comment type="catalytic activity">
    <reaction evidence="1">
        <text>ATP + protein L-histidine = ADP + protein N-phospho-L-histidine.</text>
        <dbReference type="EC" id="2.7.13.3"/>
    </reaction>
</comment>
<dbReference type="NCBIfam" id="TIGR00229">
    <property type="entry name" value="sensory_box"/>
    <property type="match status" value="3"/>
</dbReference>
<dbReference type="Proteomes" id="UP000184368">
    <property type="component" value="Unassembled WGS sequence"/>
</dbReference>
<evidence type="ECO:0000256" key="5">
    <source>
        <dbReference type="ARBA" id="ARBA00022777"/>
    </source>
</evidence>
<evidence type="ECO:0000256" key="4">
    <source>
        <dbReference type="ARBA" id="ARBA00022679"/>
    </source>
</evidence>
<dbReference type="InterPro" id="IPR001610">
    <property type="entry name" value="PAC"/>
</dbReference>
<dbReference type="PROSITE" id="PS50113">
    <property type="entry name" value="PAC"/>
    <property type="match status" value="3"/>
</dbReference>
<dbReference type="PANTHER" id="PTHR43304:SF1">
    <property type="entry name" value="PAC DOMAIN-CONTAINING PROTEIN"/>
    <property type="match status" value="1"/>
</dbReference>
<dbReference type="InterPro" id="IPR000014">
    <property type="entry name" value="PAS"/>
</dbReference>
<evidence type="ECO:0000313" key="10">
    <source>
        <dbReference type="EMBL" id="SHF34024.1"/>
    </source>
</evidence>
<dbReference type="Pfam" id="PF02518">
    <property type="entry name" value="HATPase_c"/>
    <property type="match status" value="1"/>
</dbReference>
<evidence type="ECO:0000256" key="2">
    <source>
        <dbReference type="ARBA" id="ARBA00012438"/>
    </source>
</evidence>
<dbReference type="EC" id="2.7.13.3" evidence="2"/>
<dbReference type="PROSITE" id="PS50112">
    <property type="entry name" value="PAS"/>
    <property type="match status" value="1"/>
</dbReference>
<dbReference type="SMART" id="SM00388">
    <property type="entry name" value="HisKA"/>
    <property type="match status" value="1"/>
</dbReference>
<feature type="domain" description="PAS" evidence="8">
    <location>
        <begin position="140"/>
        <end position="211"/>
    </location>
</feature>
<dbReference type="Pfam" id="PF08447">
    <property type="entry name" value="PAS_3"/>
    <property type="match status" value="3"/>
</dbReference>
<gene>
    <name evidence="10" type="ORF">SAMN05444008_10718</name>
</gene>
<feature type="domain" description="PAC" evidence="9">
    <location>
        <begin position="86"/>
        <end position="139"/>
    </location>
</feature>
<feature type="coiled-coil region" evidence="6">
    <location>
        <begin position="649"/>
        <end position="683"/>
    </location>
</feature>
<protein>
    <recommendedName>
        <fullName evidence="2">histidine kinase</fullName>
        <ecNumber evidence="2">2.7.13.3</ecNumber>
    </recommendedName>
</protein>
<dbReference type="InterPro" id="IPR005467">
    <property type="entry name" value="His_kinase_dom"/>
</dbReference>
<dbReference type="SMART" id="SM00387">
    <property type="entry name" value="HATPase_c"/>
    <property type="match status" value="1"/>
</dbReference>
<proteinExistence type="predicted"/>
<dbReference type="PRINTS" id="PR00344">
    <property type="entry name" value="BCTRLSENSOR"/>
</dbReference>
<evidence type="ECO:0000256" key="1">
    <source>
        <dbReference type="ARBA" id="ARBA00000085"/>
    </source>
</evidence>
<dbReference type="InterPro" id="IPR013655">
    <property type="entry name" value="PAS_fold_3"/>
</dbReference>
<dbReference type="InterPro" id="IPR003661">
    <property type="entry name" value="HisK_dim/P_dom"/>
</dbReference>
<dbReference type="STRING" id="1302690.BUE76_16085"/>
<evidence type="ECO:0000259" key="8">
    <source>
        <dbReference type="PROSITE" id="PS50112"/>
    </source>
</evidence>
<dbReference type="SUPFAM" id="SSF55874">
    <property type="entry name" value="ATPase domain of HSP90 chaperone/DNA topoisomerase II/histidine kinase"/>
    <property type="match status" value="1"/>
</dbReference>
<dbReference type="SUPFAM" id="SSF47384">
    <property type="entry name" value="Homodimeric domain of signal transducing histidine kinase"/>
    <property type="match status" value="1"/>
</dbReference>
<dbReference type="CDD" id="cd00082">
    <property type="entry name" value="HisKA"/>
    <property type="match status" value="1"/>
</dbReference>
<reference evidence="10 11" key="1">
    <citation type="submission" date="2016-11" db="EMBL/GenBank/DDBJ databases">
        <authorList>
            <person name="Jaros S."/>
            <person name="Januszkiewicz K."/>
            <person name="Wedrychowicz H."/>
        </authorList>
    </citation>
    <scope>NUCLEOTIDE SEQUENCE [LARGE SCALE GENOMIC DNA]</scope>
    <source>
        <strain evidence="10 11">DSM 26897</strain>
    </source>
</reference>
<organism evidence="10 11">
    <name type="scientific">Cnuella takakiae</name>
    <dbReference type="NCBI Taxonomy" id="1302690"/>
    <lineage>
        <taxon>Bacteria</taxon>
        <taxon>Pseudomonadati</taxon>
        <taxon>Bacteroidota</taxon>
        <taxon>Chitinophagia</taxon>
        <taxon>Chitinophagales</taxon>
        <taxon>Chitinophagaceae</taxon>
        <taxon>Cnuella</taxon>
    </lineage>
</organism>
<dbReference type="Gene3D" id="3.30.450.20">
    <property type="entry name" value="PAS domain"/>
    <property type="match status" value="5"/>
</dbReference>
<dbReference type="GO" id="GO:0000155">
    <property type="term" value="F:phosphorelay sensor kinase activity"/>
    <property type="evidence" value="ECO:0007669"/>
    <property type="project" value="InterPro"/>
</dbReference>
<dbReference type="Gene3D" id="3.30.565.10">
    <property type="entry name" value="Histidine kinase-like ATPase, C-terminal domain"/>
    <property type="match status" value="1"/>
</dbReference>
<dbReference type="PANTHER" id="PTHR43304">
    <property type="entry name" value="PHYTOCHROME-LIKE PROTEIN CPH1"/>
    <property type="match status" value="1"/>
</dbReference>
<dbReference type="InterPro" id="IPR036097">
    <property type="entry name" value="HisK_dim/P_sf"/>
</dbReference>
<dbReference type="PROSITE" id="PS50109">
    <property type="entry name" value="HIS_KIN"/>
    <property type="match status" value="1"/>
</dbReference>
<dbReference type="InterPro" id="IPR003594">
    <property type="entry name" value="HATPase_dom"/>
</dbReference>
<dbReference type="Gene3D" id="1.10.287.130">
    <property type="match status" value="1"/>
</dbReference>
<dbReference type="InterPro" id="IPR000700">
    <property type="entry name" value="PAS-assoc_C"/>
</dbReference>
<evidence type="ECO:0000256" key="6">
    <source>
        <dbReference type="SAM" id="Coils"/>
    </source>
</evidence>
<dbReference type="FunFam" id="3.30.450.20:FF:000099">
    <property type="entry name" value="Sensory box sensor histidine kinase"/>
    <property type="match status" value="2"/>
</dbReference>
<feature type="domain" description="PAC" evidence="9">
    <location>
        <begin position="602"/>
        <end position="654"/>
    </location>
</feature>
<dbReference type="RefSeq" id="WP_073042713.1">
    <property type="nucleotide sequence ID" value="NZ_FQUO01000007.1"/>
</dbReference>
<dbReference type="InterPro" id="IPR004358">
    <property type="entry name" value="Sig_transdc_His_kin-like_C"/>
</dbReference>
<dbReference type="Pfam" id="PF12860">
    <property type="entry name" value="PAS_7"/>
    <property type="match status" value="1"/>
</dbReference>
<keyword evidence="3" id="KW-0597">Phosphoprotein</keyword>
<dbReference type="InterPro" id="IPR035965">
    <property type="entry name" value="PAS-like_dom_sf"/>
</dbReference>
<evidence type="ECO:0000259" key="9">
    <source>
        <dbReference type="PROSITE" id="PS50113"/>
    </source>
</evidence>
<accession>A0A1M5AUW8</accession>
<dbReference type="Gene3D" id="2.10.70.100">
    <property type="match status" value="1"/>
</dbReference>
<dbReference type="SUPFAM" id="SSF55785">
    <property type="entry name" value="PYP-like sensor domain (PAS domain)"/>
    <property type="match status" value="5"/>
</dbReference>
<feature type="domain" description="PAC" evidence="9">
    <location>
        <begin position="213"/>
        <end position="265"/>
    </location>
</feature>
<sequence>MLIGKNAQIESERLKTALEAAGVGVWDYDLVRDELVWSLHCYRLFGITDPFPMSFDIFLSGLHPLDRERTKEVVQHAFNPESGGTYDIEYRTVGIQDGITRWVRATGKAYFDATGKAYRFVGTIADISAQKEAEAQLQESEARFRNMADSAPVMIWITDPNGHCNYLNLRWLEFTGQTMEEGSGIGWADAVHPDDRHKTKEAFVASNTEKRAFRVEYRLRSKSGQYRWMLDSALPRFDEAGRFLGYIGSVLDISDRKQTEEELQFRTAQLEAQNEATEYGLLLVDTKGKILSQNKRFSEMWHMPQEIIDSKDDNRALEHAQTMVQEPEQFIRRVKDRYESNMEVASDEFRFKDGRIIERTGRPVTGKDGMHYGYLWQFRDITAYRAAQDALELRTALLEAQNEASPLGILVIDQNYKFNYFNKGYVKVFDLPQEVVANPSREALLGYFEQTIINYEAFNERITYLYNNPVSGSLDEVYLKNGKIIERYGYPIRGKEGRYFGWTWQFRDITEERRYQEYMEQKNRQLETLIQEFKFVTDFMPQMVWATQPDGYHDFFNKQWYDYTGLDYETTKDKGWSLVLHPDDSERTWQVWHHSLETGAIYQIEYRMRRYDGVYRWMLGRAIPMRDAAGTIIKWFGTCTDIDDQRRSAELLEQKVAERTRDLQEANENLERSNAELEQFAYVASHDLQEPLRKIRTFTTMLEGELQRGDLHKSKSYIERIWQSSSRMQELIRDLLDFSRLNQSEPAAFELVDLNTIAKNIIGDLELSIAQKGAEVHIEPLPHIEAHSVQMSQLFYNLLSNALKFTKAGQVPEVKVSCALADPALLEAQHLKGSGTYYHLRFSDNGIGFLNDYAQQIFTIFQRLHNRSTYEGTGIGLALCKKVVVNHHGAIYAEGEEDKGATFHVLLPEKQGAI</sequence>
<dbReference type="OrthoDB" id="607558at2"/>
<dbReference type="EMBL" id="FQUO01000007">
    <property type="protein sequence ID" value="SHF34024.1"/>
    <property type="molecule type" value="Genomic_DNA"/>
</dbReference>
<dbReference type="CDD" id="cd00130">
    <property type="entry name" value="PAS"/>
    <property type="match status" value="3"/>
</dbReference>
<evidence type="ECO:0000259" key="7">
    <source>
        <dbReference type="PROSITE" id="PS50109"/>
    </source>
</evidence>
<keyword evidence="6" id="KW-0175">Coiled coil</keyword>
<evidence type="ECO:0000313" key="11">
    <source>
        <dbReference type="Proteomes" id="UP000184368"/>
    </source>
</evidence>